<evidence type="ECO:0000313" key="1">
    <source>
        <dbReference type="EMBL" id="QPB12156.1"/>
    </source>
</evidence>
<accession>A0A873WL05</accession>
<dbReference type="KEGG" id="vg:65132503"/>
<keyword evidence="2" id="KW-1185">Reference proteome</keyword>
<dbReference type="GeneID" id="65132503"/>
<organism evidence="1 2">
    <name type="scientific">Providencia phage PSTCR5</name>
    <dbReference type="NCBI Taxonomy" id="2783547"/>
    <lineage>
        <taxon>Viruses</taxon>
        <taxon>Duplodnaviria</taxon>
        <taxon>Heunggongvirae</taxon>
        <taxon>Uroviricota</taxon>
        <taxon>Caudoviricetes</taxon>
        <taxon>Demerecviridae</taxon>
        <taxon>Priunavirus</taxon>
        <taxon>Priunavirus PSTCR5</taxon>
    </lineage>
</organism>
<reference evidence="1 2" key="1">
    <citation type="submission" date="2020-10" db="EMBL/GenBank/DDBJ databases">
        <title>Novel bacteriophages targeting Providencia spp. as potential agents for phage therapy.</title>
        <authorList>
            <person name="Rakov C."/>
            <person name="Alkalay-Oren S."/>
            <person name="Coppenhagen-Glazer S."/>
            <person name="Hazan R."/>
        </authorList>
    </citation>
    <scope>NUCLEOTIDE SEQUENCE [LARGE SCALE GENOMIC DNA]</scope>
</reference>
<dbReference type="RefSeq" id="YP_010113943.1">
    <property type="nucleotide sequence ID" value="NC_055910.1"/>
</dbReference>
<dbReference type="Proteomes" id="UP000663042">
    <property type="component" value="Segment"/>
</dbReference>
<dbReference type="EMBL" id="MW057857">
    <property type="protein sequence ID" value="QPB12156.1"/>
    <property type="molecule type" value="Genomic_DNA"/>
</dbReference>
<evidence type="ECO:0000313" key="2">
    <source>
        <dbReference type="Proteomes" id="UP000663042"/>
    </source>
</evidence>
<protein>
    <submittedName>
        <fullName evidence="1">Uncharacterized protein</fullName>
    </submittedName>
</protein>
<name>A0A873WL05_9CAUD</name>
<sequence length="154" mass="16827">MSTPSKKRWNEEVTAKAIDLYLAAFADPTAPTDAEITAANAVDNLASIGEQISGDGETYTATAVRTKLSSSKDENGNKIYRALEVKQPVGGGKKLQKITLIRALQRDMSDNDQEKDDWASLEKANLDTIIMIVKKVCPDDVLQGIMEENGIDRL</sequence>
<proteinExistence type="predicted"/>